<keyword evidence="1" id="KW-1133">Transmembrane helix</keyword>
<dbReference type="Proteomes" id="UP000076962">
    <property type="component" value="Unassembled WGS sequence"/>
</dbReference>
<dbReference type="Pfam" id="PF13582">
    <property type="entry name" value="Reprolysin_3"/>
    <property type="match status" value="1"/>
</dbReference>
<evidence type="ECO:0000256" key="1">
    <source>
        <dbReference type="SAM" id="Phobius"/>
    </source>
</evidence>
<dbReference type="AlphaFoldDB" id="A0A176S4T2"/>
<sequence>MIPRSQLDPPKTHLTKMGKLSSSIASLMSWFMLVFIVMGYLSQGVAFAADPVISPLWQNVEGVGLSLQEQDRVSDITTIRHRFIHVETGLLNTKVQASQNDKILLNLFDGTSFVATLDRIEKLSRGGIAWIGHLNGIQQSEVILITRSEQMAGNIVLPGAFYQVRYAKKGIHVLREIDQSKFPPEAHPIPVEPNKFELPTTGNESIDKNLVTNADDGSVIDVLVVYTPDAKDIVGGQTAMQNLIDLAITESNVGYGNSQVTQRLNLVHTAEVAYDETDFDWDETLSRLKSTTDGYMDNVHTLRDNHAADEVVLIVKDAANQNCGLAFTMTTVSHSFESSAFAVARYSCATGYYSFAHELGLP</sequence>
<comment type="caution">
    <text evidence="2">The sequence shown here is derived from an EMBL/GenBank/DDBJ whole genome shotgun (WGS) entry which is preliminary data.</text>
</comment>
<dbReference type="PATRIC" id="fig|1003181.4.peg.1505"/>
<evidence type="ECO:0000313" key="2">
    <source>
        <dbReference type="EMBL" id="OAD23121.1"/>
    </source>
</evidence>
<dbReference type="EMBL" id="LUTY01000542">
    <property type="protein sequence ID" value="OAD23121.1"/>
    <property type="molecule type" value="Genomic_DNA"/>
</dbReference>
<name>A0A176S4T2_9GAMM</name>
<keyword evidence="1" id="KW-0812">Transmembrane</keyword>
<gene>
    <name evidence="2" type="ORF">THIOM_001052</name>
</gene>
<reference evidence="2 3" key="1">
    <citation type="submission" date="2016-05" db="EMBL/GenBank/DDBJ databases">
        <title>Single-cell genome of chain-forming Candidatus Thiomargarita nelsonii and comparison to other large sulfur-oxidizing bacteria.</title>
        <authorList>
            <person name="Winkel M."/>
            <person name="Salman V."/>
            <person name="Woyke T."/>
            <person name="Schulz-Vogt H."/>
            <person name="Richter M."/>
            <person name="Flood B."/>
            <person name="Bailey J."/>
            <person name="Amann R."/>
            <person name="Mussmann M."/>
        </authorList>
    </citation>
    <scope>NUCLEOTIDE SEQUENCE [LARGE SCALE GENOMIC DNA]</scope>
    <source>
        <strain evidence="2 3">THI036</strain>
    </source>
</reference>
<evidence type="ECO:0000313" key="3">
    <source>
        <dbReference type="Proteomes" id="UP000076962"/>
    </source>
</evidence>
<protein>
    <submittedName>
        <fullName evidence="2">Peptidyl-Asp metalloendopeptidase</fullName>
    </submittedName>
</protein>
<keyword evidence="3" id="KW-1185">Reference proteome</keyword>
<proteinExistence type="predicted"/>
<organism evidence="2 3">
    <name type="scientific">Candidatus Thiomargarita nelsonii</name>
    <dbReference type="NCBI Taxonomy" id="1003181"/>
    <lineage>
        <taxon>Bacteria</taxon>
        <taxon>Pseudomonadati</taxon>
        <taxon>Pseudomonadota</taxon>
        <taxon>Gammaproteobacteria</taxon>
        <taxon>Thiotrichales</taxon>
        <taxon>Thiotrichaceae</taxon>
        <taxon>Thiomargarita</taxon>
    </lineage>
</organism>
<accession>A0A176S4T2</accession>
<feature type="transmembrane region" description="Helical" evidence="1">
    <location>
        <begin position="20"/>
        <end position="41"/>
    </location>
</feature>
<keyword evidence="1" id="KW-0472">Membrane</keyword>